<dbReference type="EMBL" id="JAXIOK010000011">
    <property type="protein sequence ID" value="KAK4759251.1"/>
    <property type="molecule type" value="Genomic_DNA"/>
</dbReference>
<dbReference type="AlphaFoldDB" id="A0AAN7K3P7"/>
<dbReference type="PANTHER" id="PTHR48237:SF1">
    <property type="entry name" value="SPC97_SPC98 FAMILY OF SPINDLE POLE BODY (SBP) COMPONENT"/>
    <property type="match status" value="1"/>
</dbReference>
<evidence type="ECO:0000313" key="1">
    <source>
        <dbReference type="EMBL" id="KAK4759251.1"/>
    </source>
</evidence>
<gene>
    <name evidence="1" type="ORF">SAY87_022382</name>
</gene>
<comment type="caution">
    <text evidence="1">The sequence shown here is derived from an EMBL/GenBank/DDBJ whole genome shotgun (WGS) entry which is preliminary data.</text>
</comment>
<evidence type="ECO:0000313" key="2">
    <source>
        <dbReference type="Proteomes" id="UP001345219"/>
    </source>
</evidence>
<sequence length="126" mass="14642">MNVKEDILGNNCIEDVSWLCQLSESELDFLMSLKALVIQRAKVIRCEELVNNFDLKTLRALGAVLMENLKAKVKDSFDRSDSTKYCESLDKSNLLKVDIENVLNMEQIESFLYYSKERYRESQSFV</sequence>
<name>A0AAN7K3P7_9MYRT</name>
<protein>
    <submittedName>
        <fullName evidence="1">Uncharacterized protein</fullName>
    </submittedName>
</protein>
<organism evidence="1 2">
    <name type="scientific">Trapa incisa</name>
    <dbReference type="NCBI Taxonomy" id="236973"/>
    <lineage>
        <taxon>Eukaryota</taxon>
        <taxon>Viridiplantae</taxon>
        <taxon>Streptophyta</taxon>
        <taxon>Embryophyta</taxon>
        <taxon>Tracheophyta</taxon>
        <taxon>Spermatophyta</taxon>
        <taxon>Magnoliopsida</taxon>
        <taxon>eudicotyledons</taxon>
        <taxon>Gunneridae</taxon>
        <taxon>Pentapetalae</taxon>
        <taxon>rosids</taxon>
        <taxon>malvids</taxon>
        <taxon>Myrtales</taxon>
        <taxon>Lythraceae</taxon>
        <taxon>Trapa</taxon>
    </lineage>
</organism>
<keyword evidence="2" id="KW-1185">Reference proteome</keyword>
<accession>A0AAN7K3P7</accession>
<reference evidence="1 2" key="1">
    <citation type="journal article" date="2023" name="Hortic Res">
        <title>Pangenome of water caltrop reveals structural variations and asymmetric subgenome divergence after allopolyploidization.</title>
        <authorList>
            <person name="Zhang X."/>
            <person name="Chen Y."/>
            <person name="Wang L."/>
            <person name="Yuan Y."/>
            <person name="Fang M."/>
            <person name="Shi L."/>
            <person name="Lu R."/>
            <person name="Comes H.P."/>
            <person name="Ma Y."/>
            <person name="Chen Y."/>
            <person name="Huang G."/>
            <person name="Zhou Y."/>
            <person name="Zheng Z."/>
            <person name="Qiu Y."/>
        </authorList>
    </citation>
    <scope>NUCLEOTIDE SEQUENCE [LARGE SCALE GENOMIC DNA]</scope>
    <source>
        <tissue evidence="1">Roots</tissue>
    </source>
</reference>
<proteinExistence type="predicted"/>
<dbReference type="Proteomes" id="UP001345219">
    <property type="component" value="Chromosome 17"/>
</dbReference>
<dbReference type="PANTHER" id="PTHR48237">
    <property type="entry name" value="GAMMA-TUBULIN COMPLEX COMPONENT"/>
    <property type="match status" value="1"/>
</dbReference>